<dbReference type="InterPro" id="IPR016007">
    <property type="entry name" value="Alpha_rhamnosid"/>
</dbReference>
<dbReference type="EMBL" id="FOZS01000003">
    <property type="protein sequence ID" value="SFS90302.1"/>
    <property type="molecule type" value="Genomic_DNA"/>
</dbReference>
<dbReference type="InterPro" id="IPR008902">
    <property type="entry name" value="Rhamnosid_concanavalin"/>
</dbReference>
<dbReference type="Pfam" id="PF05592">
    <property type="entry name" value="Bac_rhamnosid"/>
    <property type="match status" value="1"/>
</dbReference>
<dbReference type="Gene3D" id="2.60.120.260">
    <property type="entry name" value="Galactose-binding domain-like"/>
    <property type="match status" value="2"/>
</dbReference>
<evidence type="ECO:0000259" key="2">
    <source>
        <dbReference type="Pfam" id="PF05592"/>
    </source>
</evidence>
<dbReference type="InterPro" id="IPR013737">
    <property type="entry name" value="Bac_rhamnosid_N"/>
</dbReference>
<feature type="compositionally biased region" description="Basic and acidic residues" evidence="1">
    <location>
        <begin position="99"/>
        <end position="121"/>
    </location>
</feature>
<dbReference type="PANTHER" id="PTHR33307:SF6">
    <property type="entry name" value="ALPHA-RHAMNOSIDASE (EUROFUNG)-RELATED"/>
    <property type="match status" value="1"/>
</dbReference>
<proteinExistence type="predicted"/>
<feature type="domain" description="Bacterial alpha-L-rhamnosidase N-terminal" evidence="3">
    <location>
        <begin position="248"/>
        <end position="412"/>
    </location>
</feature>
<gene>
    <name evidence="4" type="ORF">SAMN04488556_3228</name>
</gene>
<evidence type="ECO:0000313" key="5">
    <source>
        <dbReference type="Proteomes" id="UP000199199"/>
    </source>
</evidence>
<feature type="region of interest" description="Disordered" evidence="1">
    <location>
        <begin position="97"/>
        <end position="164"/>
    </location>
</feature>
<dbReference type="Proteomes" id="UP000199199">
    <property type="component" value="Unassembled WGS sequence"/>
</dbReference>
<protein>
    <submittedName>
        <fullName evidence="4">Alpha-L-rhamnosidase</fullName>
    </submittedName>
</protein>
<keyword evidence="5" id="KW-1185">Reference proteome</keyword>
<evidence type="ECO:0000259" key="3">
    <source>
        <dbReference type="Pfam" id="PF08531"/>
    </source>
</evidence>
<feature type="region of interest" description="Disordered" evidence="1">
    <location>
        <begin position="33"/>
        <end position="64"/>
    </location>
</feature>
<evidence type="ECO:0000313" key="4">
    <source>
        <dbReference type="EMBL" id="SFS90302.1"/>
    </source>
</evidence>
<dbReference type="Pfam" id="PF08531">
    <property type="entry name" value="Bac_rhamnosid_N"/>
    <property type="match status" value="1"/>
</dbReference>
<name>A0A1I6TM21_9EURY</name>
<feature type="domain" description="Alpha-L-rhamnosidase concanavalin-like" evidence="2">
    <location>
        <begin position="423"/>
        <end position="517"/>
    </location>
</feature>
<accession>A0A1I6TM21</accession>
<feature type="region of interest" description="Disordered" evidence="1">
    <location>
        <begin position="522"/>
        <end position="574"/>
    </location>
</feature>
<sequence length="590" mass="66138">MRGDLNADTAGRGAYREASEYGILEYSSITGSLTVANGSPNRDSTEASSNRRPGSVAFSPLVPSPFGASHRTVRVASSITTKRVRIYDCICKHSVPKSDTLHSKRSNGEETDRRYRRERGLNRRGPKSSTALPALHASEEPRSGFSSPRRRRVSRTDTAHLGQRQAIDRSSVGILRRAALKVEAEYHWAIRVWDESGEPSAWSEPARWEMGLLEPADWEAIWIRHPSDEAGEQPHFTYLRREFSLNGSIERARASVSASHQYGLSVNGEPIDRGQAFSYPDFQYYKTVDLTEAPTTGSNAVGALTHWSGAGQGRPAAQPRFVCQLVVEFTDGTERTIRTDESWRVREAEWLEDAPQRNDEIAEPVERTDGRRTPIGWTQPGFDTSGWDRAAVVGTHPTEPWTRLVAQSTDVVRSSVEPASMNQLEDGTVVVDFGRVYPGLLEVDFTEGVDGHRVEFRAGYLLEDDGTVSADEGTQWTDMRYEYVQRDGECRFRPFNVLGFRYLQIDDPGERLEPEQVRLLATRFSVPTSGPRRSNRRTTPSTPSSSSRATPRCTAARNSLSIRRPARRVSSCSTRTICPRRRRGRFASER</sequence>
<feature type="compositionally biased region" description="Low complexity" evidence="1">
    <location>
        <begin position="527"/>
        <end position="557"/>
    </location>
</feature>
<dbReference type="InterPro" id="IPR013783">
    <property type="entry name" value="Ig-like_fold"/>
</dbReference>
<dbReference type="PANTHER" id="PTHR33307">
    <property type="entry name" value="ALPHA-RHAMNOSIDASE (EUROFUNG)"/>
    <property type="match status" value="1"/>
</dbReference>
<evidence type="ECO:0000256" key="1">
    <source>
        <dbReference type="SAM" id="MobiDB-lite"/>
    </source>
</evidence>
<reference evidence="5" key="1">
    <citation type="submission" date="2016-10" db="EMBL/GenBank/DDBJ databases">
        <authorList>
            <person name="Varghese N."/>
            <person name="Submissions S."/>
        </authorList>
    </citation>
    <scope>NUCLEOTIDE SEQUENCE [LARGE SCALE GENOMIC DNA]</scope>
    <source>
        <strain evidence="5">DSM 22427</strain>
    </source>
</reference>
<dbReference type="AlphaFoldDB" id="A0A1I6TM21"/>
<organism evidence="4 5">
    <name type="scientific">Halostagnicola kamekurae</name>
    <dbReference type="NCBI Taxonomy" id="619731"/>
    <lineage>
        <taxon>Archaea</taxon>
        <taxon>Methanobacteriati</taxon>
        <taxon>Methanobacteriota</taxon>
        <taxon>Stenosarchaea group</taxon>
        <taxon>Halobacteria</taxon>
        <taxon>Halobacteriales</taxon>
        <taxon>Natrialbaceae</taxon>
        <taxon>Halostagnicola</taxon>
    </lineage>
</organism>
<dbReference type="Gene3D" id="2.60.40.10">
    <property type="entry name" value="Immunoglobulins"/>
    <property type="match status" value="1"/>
</dbReference>
<dbReference type="Pfam" id="PF25788">
    <property type="entry name" value="Ig_Rha78A_N"/>
    <property type="match status" value="1"/>
</dbReference>
<feature type="compositionally biased region" description="Polar residues" evidence="1">
    <location>
        <begin position="33"/>
        <end position="52"/>
    </location>
</feature>